<proteinExistence type="predicted"/>
<evidence type="ECO:0000313" key="2">
    <source>
        <dbReference type="Proteomes" id="UP000298246"/>
    </source>
</evidence>
<dbReference type="AlphaFoldDB" id="A0A4Y8Q6Y4"/>
<accession>A0A4Y8Q6Y4</accession>
<evidence type="ECO:0000313" key="1">
    <source>
        <dbReference type="EMBL" id="TFE90102.1"/>
    </source>
</evidence>
<name>A0A4Y8Q6Y4_9BACL</name>
<keyword evidence="2" id="KW-1185">Reference proteome</keyword>
<dbReference type="EMBL" id="MYFO01000005">
    <property type="protein sequence ID" value="TFE90102.1"/>
    <property type="molecule type" value="Genomic_DNA"/>
</dbReference>
<sequence>MNIEQTVEEILAIKRMLHQGASTEEVGRYIEQRVKQDPVRSAECETPALCGANTGGSIR</sequence>
<protein>
    <submittedName>
        <fullName evidence="1">Uncharacterized protein</fullName>
    </submittedName>
</protein>
<comment type="caution">
    <text evidence="1">The sequence shown here is derived from an EMBL/GenBank/DDBJ whole genome shotgun (WGS) entry which is preliminary data.</text>
</comment>
<reference evidence="1 2" key="1">
    <citation type="submission" date="2017-03" db="EMBL/GenBank/DDBJ databases">
        <title>Isolation of Levoglucosan Utilizing Bacteria.</title>
        <authorList>
            <person name="Arya A.S."/>
        </authorList>
    </citation>
    <scope>NUCLEOTIDE SEQUENCE [LARGE SCALE GENOMIC DNA]</scope>
    <source>
        <strain evidence="1 2">MEC069</strain>
    </source>
</reference>
<dbReference type="RefSeq" id="WP_134750540.1">
    <property type="nucleotide sequence ID" value="NZ_MYFO02000001.1"/>
</dbReference>
<gene>
    <name evidence="1" type="ORF">B5M42_05395</name>
</gene>
<dbReference type="Proteomes" id="UP000298246">
    <property type="component" value="Unassembled WGS sequence"/>
</dbReference>
<organism evidence="1 2">
    <name type="scientific">Paenibacillus athensensis</name>
    <dbReference type="NCBI Taxonomy" id="1967502"/>
    <lineage>
        <taxon>Bacteria</taxon>
        <taxon>Bacillati</taxon>
        <taxon>Bacillota</taxon>
        <taxon>Bacilli</taxon>
        <taxon>Bacillales</taxon>
        <taxon>Paenibacillaceae</taxon>
        <taxon>Paenibacillus</taxon>
    </lineage>
</organism>